<organism evidence="1 2">
    <name type="scientific">Thalassolituus maritimus</name>
    <dbReference type="NCBI Taxonomy" id="484498"/>
    <lineage>
        <taxon>Bacteria</taxon>
        <taxon>Pseudomonadati</taxon>
        <taxon>Pseudomonadota</taxon>
        <taxon>Gammaproteobacteria</taxon>
        <taxon>Oceanospirillales</taxon>
        <taxon>Oceanospirillaceae</taxon>
        <taxon>Thalassolituus</taxon>
    </lineage>
</organism>
<dbReference type="STRING" id="484498.SAMN05421686_10985"/>
<keyword evidence="2" id="KW-1185">Reference proteome</keyword>
<dbReference type="Proteomes" id="UP000185639">
    <property type="component" value="Unassembled WGS sequence"/>
</dbReference>
<dbReference type="EMBL" id="FTOH01000009">
    <property type="protein sequence ID" value="SIT08214.1"/>
    <property type="molecule type" value="Genomic_DNA"/>
</dbReference>
<dbReference type="RefSeq" id="WP_076517133.1">
    <property type="nucleotide sequence ID" value="NZ_FTOH01000009.1"/>
</dbReference>
<accession>A0A1N7PC96</accession>
<protein>
    <submittedName>
        <fullName evidence="1">Uncharacterized protein</fullName>
    </submittedName>
</protein>
<proteinExistence type="predicted"/>
<evidence type="ECO:0000313" key="2">
    <source>
        <dbReference type="Proteomes" id="UP000185639"/>
    </source>
</evidence>
<reference evidence="2" key="1">
    <citation type="submission" date="2017-01" db="EMBL/GenBank/DDBJ databases">
        <authorList>
            <person name="Varghese N."/>
            <person name="Submissions S."/>
        </authorList>
    </citation>
    <scope>NUCLEOTIDE SEQUENCE [LARGE SCALE GENOMIC DNA]</scope>
    <source>
        <strain evidence="2">DSM 24913</strain>
    </source>
</reference>
<evidence type="ECO:0000313" key="1">
    <source>
        <dbReference type="EMBL" id="SIT08214.1"/>
    </source>
</evidence>
<gene>
    <name evidence="1" type="ORF">SAMN05421686_10985</name>
</gene>
<name>A0A1N7PC96_9GAMM</name>
<dbReference type="AlphaFoldDB" id="A0A1N7PC96"/>
<dbReference type="OrthoDB" id="3312272at2"/>
<sequence>MVRFAEEYICYRNAPPVSDREAARAILWPVYVWQVSGPDTSKRRLNVFEKALLSLLSHGRGSDSTRIQALATQLDLEPDLVRYIIEQQLIPHNLVDDRRWELTKDGIKALSEQASVSDQLKTGYVFQDAAGSSASTAFFPRYSSTLEFVEPVDTRGGFPEFSFSKASNYKWRPLVIRSVVDSRAPDATDLRTIMDATSQAQRNARMMGADDDYDSFHQLDALALSDKEPFPAYIWVWLYADGTTDYPWAVADPVGLHHDVEFMRNRLDECSRSFPKLSREIGKVLGLDDTTDFEALEKAIQSRAEQARLEVIAEYPDANGVNGLADLLHGWMTRKQEVETSSADDRIHDYKDLVTQSSGVLEFCASYCLKKYPLKNLRIIPRNCSNQDLQQLLSRTTDLTALQIDEVISVKPTSVYSTARNRKGSFRLCFAACFLAMKDYPRHPLRLFSRDMNCFFSAYELSHLRDKSAHADSAYKITKEDAMSSAAVVDSFLKLFFEGLKRG</sequence>